<protein>
    <submittedName>
        <fullName evidence="3">Uncharacterized protein</fullName>
    </submittedName>
</protein>
<gene>
    <name evidence="3" type="ORF">SAMN05444920_104494</name>
</gene>
<accession>A0A1H6CYK7</accession>
<dbReference type="Proteomes" id="UP000236732">
    <property type="component" value="Unassembled WGS sequence"/>
</dbReference>
<keyword evidence="4" id="KW-1185">Reference proteome</keyword>
<feature type="region of interest" description="Disordered" evidence="1">
    <location>
        <begin position="81"/>
        <end position="118"/>
    </location>
</feature>
<feature type="signal peptide" evidence="2">
    <location>
        <begin position="1"/>
        <end position="26"/>
    </location>
</feature>
<evidence type="ECO:0000256" key="1">
    <source>
        <dbReference type="SAM" id="MobiDB-lite"/>
    </source>
</evidence>
<dbReference type="EMBL" id="FNVT01000004">
    <property type="protein sequence ID" value="SEG77456.1"/>
    <property type="molecule type" value="Genomic_DNA"/>
</dbReference>
<sequence length="142" mass="14445">MFKRRLAVLGAAAVLAITGLAGSAMADQTPAPAGTKVTCTTSDGKTIEIAEALPARKGEPVPGAGIAVRKTADGVEVTAIPAGEMEGEWHKTTKPLPADAESVESVPALPAKPGETVELPTLDAPVKGDPAKTVRIICEKPE</sequence>
<organism evidence="3 4">
    <name type="scientific">Nonomuraea solani</name>
    <dbReference type="NCBI Taxonomy" id="1144553"/>
    <lineage>
        <taxon>Bacteria</taxon>
        <taxon>Bacillati</taxon>
        <taxon>Actinomycetota</taxon>
        <taxon>Actinomycetes</taxon>
        <taxon>Streptosporangiales</taxon>
        <taxon>Streptosporangiaceae</taxon>
        <taxon>Nonomuraea</taxon>
    </lineage>
</organism>
<name>A0A1H6CYK7_9ACTN</name>
<evidence type="ECO:0000313" key="4">
    <source>
        <dbReference type="Proteomes" id="UP000236732"/>
    </source>
</evidence>
<keyword evidence="2" id="KW-0732">Signal</keyword>
<feature type="chain" id="PRO_5009295317" evidence="2">
    <location>
        <begin position="27"/>
        <end position="142"/>
    </location>
</feature>
<proteinExistence type="predicted"/>
<dbReference type="OrthoDB" id="3538113at2"/>
<dbReference type="AlphaFoldDB" id="A0A1H6CYK7"/>
<dbReference type="RefSeq" id="WP_103957005.1">
    <property type="nucleotide sequence ID" value="NZ_FNVT01000004.1"/>
</dbReference>
<evidence type="ECO:0000313" key="3">
    <source>
        <dbReference type="EMBL" id="SEG77456.1"/>
    </source>
</evidence>
<reference evidence="3 4" key="1">
    <citation type="submission" date="2016-10" db="EMBL/GenBank/DDBJ databases">
        <authorList>
            <person name="de Groot N.N."/>
        </authorList>
    </citation>
    <scope>NUCLEOTIDE SEQUENCE [LARGE SCALE GENOMIC DNA]</scope>
    <source>
        <strain evidence="3 4">CGMCC 4.7037</strain>
    </source>
</reference>
<evidence type="ECO:0000256" key="2">
    <source>
        <dbReference type="SAM" id="SignalP"/>
    </source>
</evidence>